<dbReference type="InterPro" id="IPR027417">
    <property type="entry name" value="P-loop_NTPase"/>
</dbReference>
<dbReference type="Pfam" id="PF00805">
    <property type="entry name" value="Pentapeptide"/>
    <property type="match status" value="1"/>
</dbReference>
<dbReference type="CDD" id="cd00093">
    <property type="entry name" value="HTH_XRE"/>
    <property type="match status" value="1"/>
</dbReference>
<feature type="repeat" description="WD" evidence="3">
    <location>
        <begin position="644"/>
        <end position="686"/>
    </location>
</feature>
<feature type="repeat" description="WD" evidence="3">
    <location>
        <begin position="1034"/>
        <end position="1075"/>
    </location>
</feature>
<dbReference type="AlphaFoldDB" id="A0A928W0L1"/>
<dbReference type="PROSITE" id="PS00678">
    <property type="entry name" value="WD_REPEATS_1"/>
    <property type="match status" value="9"/>
</dbReference>
<dbReference type="InterPro" id="IPR001646">
    <property type="entry name" value="5peptide_repeat"/>
</dbReference>
<dbReference type="PANTHER" id="PTHR19848:SF8">
    <property type="entry name" value="F-BOX AND WD REPEAT DOMAIN CONTAINING 7"/>
    <property type="match status" value="1"/>
</dbReference>
<protein>
    <submittedName>
        <fullName evidence="5">Pentapeptide repeat-containing protein</fullName>
    </submittedName>
</protein>
<feature type="repeat" description="WD" evidence="3">
    <location>
        <begin position="1126"/>
        <end position="1167"/>
    </location>
</feature>
<keyword evidence="6" id="KW-1185">Reference proteome</keyword>
<evidence type="ECO:0000313" key="6">
    <source>
        <dbReference type="Proteomes" id="UP000621799"/>
    </source>
</evidence>
<feature type="repeat" description="WD" evidence="3">
    <location>
        <begin position="1080"/>
        <end position="1117"/>
    </location>
</feature>
<dbReference type="PROSITE" id="PS50943">
    <property type="entry name" value="HTH_CROC1"/>
    <property type="match status" value="1"/>
</dbReference>
<dbReference type="EMBL" id="JADEXN010000413">
    <property type="protein sequence ID" value="MBE9042693.1"/>
    <property type="molecule type" value="Genomic_DNA"/>
</dbReference>
<dbReference type="InterPro" id="IPR020472">
    <property type="entry name" value="WD40_PAC1"/>
</dbReference>
<dbReference type="Proteomes" id="UP000621799">
    <property type="component" value="Unassembled WGS sequence"/>
</dbReference>
<evidence type="ECO:0000256" key="3">
    <source>
        <dbReference type="PROSITE-ProRule" id="PRU00221"/>
    </source>
</evidence>
<dbReference type="InterPro" id="IPR001680">
    <property type="entry name" value="WD40_rpt"/>
</dbReference>
<dbReference type="RefSeq" id="WP_264322844.1">
    <property type="nucleotide sequence ID" value="NZ_JADEXN010000413.1"/>
</dbReference>
<dbReference type="InterPro" id="IPR036322">
    <property type="entry name" value="WD40_repeat_dom_sf"/>
</dbReference>
<feature type="repeat" description="WD" evidence="3">
    <location>
        <begin position="779"/>
        <end position="820"/>
    </location>
</feature>
<sequence length="1205" mass="136419">MNRSLRLKPECIADVKAASRRKFARQIDLADRAEISRATVSKFLKGHPVDRFNFIELAELLDFEVEAIAKLNTDSDVLGAESSSLLHWDRHPQPQTTPDREEELTILRRWIFQESCQVLFVYGFGKIGKTGIISKLYREARKNSDFEGGIWVDFKGGVITVEKLLERIVKTWSDASDILQEERLSDKISKLVDFLETHRYLIVLRRIDKLFQEGEIFGRYQLEYRDYEELFAQLRGRSHKSCWIAIGRQPSYDILGYSGESRSARLFHLKGLNQSEAVSLLHREGIKGSETEMTQLTRVYMGHPWWLQQLSSNINTSTVTQFLTRDLFACNGTWDLLEEHFQILSSLEKSTLYWLAINREPVTSIFLYDEDMAAEVGRKGRLMEALKSLRYCSLVHQQDDRWELPEIVLRFMTTKLIDRFYDGFVNGDVSSLNRYPLIKVTGKEYIREEQIKLVLQRLLDRLKSTFGGLSSVENKIRELLKICRQQLTHQPGYAVGNLFNLLLLIKKQVCTEKQECTEHKPVLQGLDFSGLFVWQADFTAAMLHDVNLSNANLSKSVVLASCDGLLSMSLSRDGKILAAGDTSGKIYVWQVAEGKLEPHLIHQAHSHWVRTVAVSANGAFVASGGEDRFVYVWNVKDDHAFPFRGSHSQRLRAVAFSPGNNHLLASAGDDGHVILWDIRSRRSIARYILPNDKICALAFSSDGKFLVSASEKGQIAVHAIDSTDNYGQFSQPQVFQDDCQGKLQAIALSPDDRILATGGDDGYIRLWNISTGHLIGESELHHTDWIRSIAFSPDGKNIASSGEDFAVKIWDSQTGRYLNTFFGHQGRVWAVVFDSESEYLFSAGDDQTLKTWDVQTGHCWKTIQGYTSKVRSVAFSPDEQQLTTASDDGTVRLWDLASKKYKNLYGHQGRVWSVSFTSDGAYVVSGSDDKTVKVWKVPARKMHTILEQHTSWVRAVACSPKLRLIASGGDDCVIWLHDLENFDYQELDLEHKNWIQALAFGWHEELGKLRLASASDDKTVKIWDIETRKCILSLEEHQEPVRAVALSPDCRWVVSGSNDKTVRLCEIETGRYLAPLGRQEDAHMDWVRAVAFHPDFPDRQLIASASYDRTIKLWDISDLPATCTTLSGHNGAVVSVAFSPDGQTLASGSEDDTIRLWDVDTGECLEVLKPPRPYENMDITNIEGLTTAQKEALVTLGAKDRSHDL</sequence>
<comment type="caution">
    <text evidence="5">The sequence shown here is derived from an EMBL/GenBank/DDBJ whole genome shotgun (WGS) entry which is preliminary data.</text>
</comment>
<evidence type="ECO:0000256" key="2">
    <source>
        <dbReference type="ARBA" id="ARBA00022737"/>
    </source>
</evidence>
<reference evidence="5" key="1">
    <citation type="submission" date="2020-10" db="EMBL/GenBank/DDBJ databases">
        <authorList>
            <person name="Castelo-Branco R."/>
            <person name="Eusebio N."/>
            <person name="Adriana R."/>
            <person name="Vieira A."/>
            <person name="Brugerolle De Fraissinette N."/>
            <person name="Rezende De Castro R."/>
            <person name="Schneider M.P."/>
            <person name="Vasconcelos V."/>
            <person name="Leao P.N."/>
        </authorList>
    </citation>
    <scope>NUCLEOTIDE SEQUENCE</scope>
    <source>
        <strain evidence="5">LEGE 11467</strain>
    </source>
</reference>
<dbReference type="PROSITE" id="PS50294">
    <property type="entry name" value="WD_REPEATS_REGION"/>
    <property type="match status" value="10"/>
</dbReference>
<feature type="repeat" description="WD" evidence="3">
    <location>
        <begin position="821"/>
        <end position="862"/>
    </location>
</feature>
<proteinExistence type="predicted"/>
<dbReference type="PANTHER" id="PTHR19848">
    <property type="entry name" value="WD40 REPEAT PROTEIN"/>
    <property type="match status" value="1"/>
</dbReference>
<dbReference type="CDD" id="cd00200">
    <property type="entry name" value="WD40"/>
    <property type="match status" value="2"/>
</dbReference>
<dbReference type="Gene3D" id="2.130.10.10">
    <property type="entry name" value="YVTN repeat-like/Quinoprotein amine dehydrogenase"/>
    <property type="match status" value="5"/>
</dbReference>
<accession>A0A928W0L1</accession>
<evidence type="ECO:0000256" key="1">
    <source>
        <dbReference type="ARBA" id="ARBA00022574"/>
    </source>
</evidence>
<dbReference type="InterPro" id="IPR002182">
    <property type="entry name" value="NB-ARC"/>
</dbReference>
<dbReference type="PROSITE" id="PS50082">
    <property type="entry name" value="WD_REPEATS_2"/>
    <property type="match status" value="11"/>
</dbReference>
<dbReference type="SMART" id="SM00320">
    <property type="entry name" value="WD40"/>
    <property type="match status" value="14"/>
</dbReference>
<name>A0A928W0L1_9CYAN</name>
<dbReference type="InterPro" id="IPR015943">
    <property type="entry name" value="WD40/YVTN_repeat-like_dom_sf"/>
</dbReference>
<dbReference type="InterPro" id="IPR019775">
    <property type="entry name" value="WD40_repeat_CS"/>
</dbReference>
<feature type="repeat" description="WD" evidence="3">
    <location>
        <begin position="743"/>
        <end position="777"/>
    </location>
</feature>
<dbReference type="Pfam" id="PF00400">
    <property type="entry name" value="WD40"/>
    <property type="match status" value="13"/>
</dbReference>
<dbReference type="PRINTS" id="PR00320">
    <property type="entry name" value="GPROTEINBRPT"/>
</dbReference>
<keyword evidence="1 3" id="KW-0853">WD repeat</keyword>
<feature type="repeat" description="WD" evidence="3">
    <location>
        <begin position="904"/>
        <end position="937"/>
    </location>
</feature>
<feature type="repeat" description="WD" evidence="3">
    <location>
        <begin position="863"/>
        <end position="904"/>
    </location>
</feature>
<dbReference type="SUPFAM" id="SSF50978">
    <property type="entry name" value="WD40 repeat-like"/>
    <property type="match status" value="3"/>
</dbReference>
<dbReference type="InterPro" id="IPR001387">
    <property type="entry name" value="Cro/C1-type_HTH"/>
</dbReference>
<organism evidence="5 6">
    <name type="scientific">Zarconia navalis LEGE 11467</name>
    <dbReference type="NCBI Taxonomy" id="1828826"/>
    <lineage>
        <taxon>Bacteria</taxon>
        <taxon>Bacillati</taxon>
        <taxon>Cyanobacteriota</taxon>
        <taxon>Cyanophyceae</taxon>
        <taxon>Oscillatoriophycideae</taxon>
        <taxon>Oscillatoriales</taxon>
        <taxon>Oscillatoriales incertae sedis</taxon>
        <taxon>Zarconia</taxon>
        <taxon>Zarconia navalis</taxon>
    </lineage>
</organism>
<gene>
    <name evidence="5" type="ORF">IQ235_18190</name>
</gene>
<feature type="repeat" description="WD" evidence="3">
    <location>
        <begin position="602"/>
        <end position="636"/>
    </location>
</feature>
<dbReference type="Gene3D" id="3.40.50.300">
    <property type="entry name" value="P-loop containing nucleotide triphosphate hydrolases"/>
    <property type="match status" value="1"/>
</dbReference>
<keyword evidence="2" id="KW-0677">Repeat</keyword>
<dbReference type="SUPFAM" id="SSF52540">
    <property type="entry name" value="P-loop containing nucleoside triphosphate hydrolases"/>
    <property type="match status" value="1"/>
</dbReference>
<feature type="domain" description="HTH cro/C1-type" evidence="4">
    <location>
        <begin position="26"/>
        <end position="68"/>
    </location>
</feature>
<dbReference type="Pfam" id="PF00931">
    <property type="entry name" value="NB-ARC"/>
    <property type="match status" value="1"/>
</dbReference>
<evidence type="ECO:0000313" key="5">
    <source>
        <dbReference type="EMBL" id="MBE9042693.1"/>
    </source>
</evidence>
<evidence type="ECO:0000259" key="4">
    <source>
        <dbReference type="PROSITE" id="PS50943"/>
    </source>
</evidence>
<dbReference type="GO" id="GO:0043531">
    <property type="term" value="F:ADP binding"/>
    <property type="evidence" value="ECO:0007669"/>
    <property type="project" value="InterPro"/>
</dbReference>
<feature type="repeat" description="WD" evidence="3">
    <location>
        <begin position="1011"/>
        <end position="1033"/>
    </location>
</feature>